<feature type="transmembrane region" description="Helical" evidence="2">
    <location>
        <begin position="61"/>
        <end position="82"/>
    </location>
</feature>
<reference evidence="3 4" key="1">
    <citation type="submission" date="2022-05" db="EMBL/GenBank/DDBJ databases">
        <authorList>
            <consortium name="Genoscope - CEA"/>
            <person name="William W."/>
        </authorList>
    </citation>
    <scope>NUCLEOTIDE SEQUENCE [LARGE SCALE GENOMIC DNA]</scope>
</reference>
<dbReference type="InterPro" id="IPR031518">
    <property type="entry name" value="DUF4693"/>
</dbReference>
<evidence type="ECO:0000313" key="3">
    <source>
        <dbReference type="EMBL" id="CAH3105946.1"/>
    </source>
</evidence>
<keyword evidence="2" id="KW-0812">Transmembrane</keyword>
<sequence>MIVIISRLSCLKKMMIGLRRELKNMKKGSNKKGKRVGLLVVDKIFIFEVHSITLPEMEQFLCGALFGAFLGVIVAILFLKLWKTEERVKERGRRRPSGCNNPPEKQPVENDERPAKMPQEHEENRANARNVSFFYPLLWPIYVFNSVVNTILPVTFVLCKMIDTMDFTYSSVKELRELVGLHHDVQLLCLELHVKQFVGERLLLLLEKMDPIDSEFLRLYLLVHGLLCGRGKVFPAMVLDNI</sequence>
<keyword evidence="4" id="KW-1185">Reference proteome</keyword>
<evidence type="ECO:0000256" key="2">
    <source>
        <dbReference type="SAM" id="Phobius"/>
    </source>
</evidence>
<proteinExistence type="predicted"/>
<dbReference type="EMBL" id="CALNXJ010000010">
    <property type="protein sequence ID" value="CAH3105946.1"/>
    <property type="molecule type" value="Genomic_DNA"/>
</dbReference>
<keyword evidence="2" id="KW-1133">Transmembrane helix</keyword>
<accession>A0AAU9W9G6</accession>
<dbReference type="Pfam" id="PF15764">
    <property type="entry name" value="DUF4693"/>
    <property type="match status" value="1"/>
</dbReference>
<dbReference type="Proteomes" id="UP001159428">
    <property type="component" value="Unassembled WGS sequence"/>
</dbReference>
<keyword evidence="2" id="KW-0472">Membrane</keyword>
<organism evidence="3 4">
    <name type="scientific">Pocillopora meandrina</name>
    <dbReference type="NCBI Taxonomy" id="46732"/>
    <lineage>
        <taxon>Eukaryota</taxon>
        <taxon>Metazoa</taxon>
        <taxon>Cnidaria</taxon>
        <taxon>Anthozoa</taxon>
        <taxon>Hexacorallia</taxon>
        <taxon>Scleractinia</taxon>
        <taxon>Astrocoeniina</taxon>
        <taxon>Pocilloporidae</taxon>
        <taxon>Pocillopora</taxon>
    </lineage>
</organism>
<protein>
    <submittedName>
        <fullName evidence="3">Uncharacterized protein</fullName>
    </submittedName>
</protein>
<evidence type="ECO:0000313" key="4">
    <source>
        <dbReference type="Proteomes" id="UP001159428"/>
    </source>
</evidence>
<dbReference type="AlphaFoldDB" id="A0AAU9W9G6"/>
<feature type="region of interest" description="Disordered" evidence="1">
    <location>
        <begin position="90"/>
        <end position="122"/>
    </location>
</feature>
<feature type="compositionally biased region" description="Basic and acidic residues" evidence="1">
    <location>
        <begin position="106"/>
        <end position="122"/>
    </location>
</feature>
<name>A0AAU9W9G6_9CNID</name>
<evidence type="ECO:0000256" key="1">
    <source>
        <dbReference type="SAM" id="MobiDB-lite"/>
    </source>
</evidence>
<comment type="caution">
    <text evidence="3">The sequence shown here is derived from an EMBL/GenBank/DDBJ whole genome shotgun (WGS) entry which is preliminary data.</text>
</comment>
<gene>
    <name evidence="3" type="ORF">PMEA_00002080</name>
</gene>